<name>A0A2T0RXU1_9RHOB</name>
<feature type="region of interest" description="Disordered" evidence="1">
    <location>
        <begin position="42"/>
        <end position="82"/>
    </location>
</feature>
<evidence type="ECO:0000313" key="2">
    <source>
        <dbReference type="EMBL" id="PRY25970.1"/>
    </source>
</evidence>
<protein>
    <submittedName>
        <fullName evidence="2">Uncharacterized protein</fullName>
    </submittedName>
</protein>
<dbReference type="AlphaFoldDB" id="A0A2T0RXU1"/>
<feature type="compositionally biased region" description="Basic residues" evidence="1">
    <location>
        <begin position="66"/>
        <end position="79"/>
    </location>
</feature>
<reference evidence="2 3" key="1">
    <citation type="submission" date="2018-03" db="EMBL/GenBank/DDBJ databases">
        <title>Genomic Encyclopedia of Archaeal and Bacterial Type Strains, Phase II (KMG-II): from individual species to whole genera.</title>
        <authorList>
            <person name="Goeker M."/>
        </authorList>
    </citation>
    <scope>NUCLEOTIDE SEQUENCE [LARGE SCALE GENOMIC DNA]</scope>
    <source>
        <strain evidence="2 3">DSM 29328</strain>
    </source>
</reference>
<dbReference type="Proteomes" id="UP000239480">
    <property type="component" value="Unassembled WGS sequence"/>
</dbReference>
<organism evidence="2 3">
    <name type="scientific">Aliiruegeria haliotis</name>
    <dbReference type="NCBI Taxonomy" id="1280846"/>
    <lineage>
        <taxon>Bacteria</taxon>
        <taxon>Pseudomonadati</taxon>
        <taxon>Pseudomonadota</taxon>
        <taxon>Alphaproteobacteria</taxon>
        <taxon>Rhodobacterales</taxon>
        <taxon>Roseobacteraceae</taxon>
        <taxon>Aliiruegeria</taxon>
    </lineage>
</organism>
<sequence length="96" mass="10410">MHKTTKVATCCYCGVRAALVLGGDRHNLVCGACGAPLTQLKSLPSEPRAKPASQFGAALPGGDRKKPSKKKKKKKKRSPMQRLFGEIVDEIEDLFD</sequence>
<keyword evidence="3" id="KW-1185">Reference proteome</keyword>
<gene>
    <name evidence="2" type="ORF">CLV78_10161</name>
</gene>
<dbReference type="RefSeq" id="WP_106202786.1">
    <property type="nucleotide sequence ID" value="NZ_PVTD01000001.1"/>
</dbReference>
<comment type="caution">
    <text evidence="2">The sequence shown here is derived from an EMBL/GenBank/DDBJ whole genome shotgun (WGS) entry which is preliminary data.</text>
</comment>
<accession>A0A2T0RXU1</accession>
<dbReference type="EMBL" id="PVTD01000001">
    <property type="protein sequence ID" value="PRY25970.1"/>
    <property type="molecule type" value="Genomic_DNA"/>
</dbReference>
<proteinExistence type="predicted"/>
<evidence type="ECO:0000256" key="1">
    <source>
        <dbReference type="SAM" id="MobiDB-lite"/>
    </source>
</evidence>
<dbReference type="OrthoDB" id="7868311at2"/>
<evidence type="ECO:0000313" key="3">
    <source>
        <dbReference type="Proteomes" id="UP000239480"/>
    </source>
</evidence>